<sequence>MMQSSHSFASSQPSSADNNNMMPPRSSAPSTSSSGNSTTLDPDTKILQDLSTLSEQIALCQSMLASNRRSIDSNNNNNEALLTVIGFLEACAPRMLELIEIAAQGGGVLKDETFEECLVVNDKLTNILADLDDNNDSVGIGAASAAAAATTAASAAAVGGRSGGEISTSDDSDAIDLGMQNLSMCWGESGDGGDNHPDEVVGGKTSGLDDSEDILGIGLDDHASSTSSGPPPPPNPFSSDSTTEAKDASSDNDDFDAFFRDRTVAP</sequence>
<evidence type="ECO:0000313" key="3">
    <source>
        <dbReference type="Proteomes" id="UP001530293"/>
    </source>
</evidence>
<organism evidence="2 3">
    <name type="scientific">Discostella pseudostelligera</name>
    <dbReference type="NCBI Taxonomy" id="259834"/>
    <lineage>
        <taxon>Eukaryota</taxon>
        <taxon>Sar</taxon>
        <taxon>Stramenopiles</taxon>
        <taxon>Ochrophyta</taxon>
        <taxon>Bacillariophyta</taxon>
        <taxon>Coscinodiscophyceae</taxon>
        <taxon>Thalassiosirophycidae</taxon>
        <taxon>Stephanodiscales</taxon>
        <taxon>Stephanodiscaceae</taxon>
        <taxon>Discostella</taxon>
    </lineage>
</organism>
<keyword evidence="3" id="KW-1185">Reference proteome</keyword>
<gene>
    <name evidence="2" type="ORF">ACHAWU_007071</name>
</gene>
<accession>A0ABD3N146</accession>
<evidence type="ECO:0008006" key="4">
    <source>
        <dbReference type="Google" id="ProtNLM"/>
    </source>
</evidence>
<dbReference type="CDD" id="cd21383">
    <property type="entry name" value="GAT_GGA_Tom1-like"/>
    <property type="match status" value="1"/>
</dbReference>
<comment type="caution">
    <text evidence="2">The sequence shown here is derived from an EMBL/GenBank/DDBJ whole genome shotgun (WGS) entry which is preliminary data.</text>
</comment>
<dbReference type="SUPFAM" id="SSF89009">
    <property type="entry name" value="GAT-like domain"/>
    <property type="match status" value="1"/>
</dbReference>
<evidence type="ECO:0000313" key="2">
    <source>
        <dbReference type="EMBL" id="KAL3769865.1"/>
    </source>
</evidence>
<dbReference type="Proteomes" id="UP001530293">
    <property type="component" value="Unassembled WGS sequence"/>
</dbReference>
<protein>
    <recommendedName>
        <fullName evidence="4">GAT domain-containing protein</fullName>
    </recommendedName>
</protein>
<feature type="region of interest" description="Disordered" evidence="1">
    <location>
        <begin position="1"/>
        <end position="43"/>
    </location>
</feature>
<dbReference type="InterPro" id="IPR038425">
    <property type="entry name" value="GAT_sf"/>
</dbReference>
<reference evidence="2 3" key="1">
    <citation type="submission" date="2024-10" db="EMBL/GenBank/DDBJ databases">
        <title>Updated reference genomes for cyclostephanoid diatoms.</title>
        <authorList>
            <person name="Roberts W.R."/>
            <person name="Alverson A.J."/>
        </authorList>
    </citation>
    <scope>NUCLEOTIDE SEQUENCE [LARGE SCALE GENOMIC DNA]</scope>
    <source>
        <strain evidence="2 3">AJA232-27</strain>
    </source>
</reference>
<feature type="compositionally biased region" description="Low complexity" evidence="1">
    <location>
        <begin position="23"/>
        <end position="39"/>
    </location>
</feature>
<feature type="region of interest" description="Disordered" evidence="1">
    <location>
        <begin position="185"/>
        <end position="266"/>
    </location>
</feature>
<evidence type="ECO:0000256" key="1">
    <source>
        <dbReference type="SAM" id="MobiDB-lite"/>
    </source>
</evidence>
<feature type="compositionally biased region" description="Low complexity" evidence="1">
    <location>
        <begin position="1"/>
        <end position="15"/>
    </location>
</feature>
<dbReference type="Gene3D" id="1.20.58.160">
    <property type="match status" value="1"/>
</dbReference>
<proteinExistence type="predicted"/>
<dbReference type="AlphaFoldDB" id="A0ABD3N146"/>
<feature type="compositionally biased region" description="Basic and acidic residues" evidence="1">
    <location>
        <begin position="257"/>
        <end position="266"/>
    </location>
</feature>
<dbReference type="EMBL" id="JALLBG020000049">
    <property type="protein sequence ID" value="KAL3769865.1"/>
    <property type="molecule type" value="Genomic_DNA"/>
</dbReference>
<name>A0ABD3N146_9STRA</name>